<feature type="transmembrane region" description="Helical" evidence="1">
    <location>
        <begin position="93"/>
        <end position="111"/>
    </location>
</feature>
<comment type="caution">
    <text evidence="2">The sequence shown here is derived from an EMBL/GenBank/DDBJ whole genome shotgun (WGS) entry which is preliminary data.</text>
</comment>
<evidence type="ECO:0000256" key="1">
    <source>
        <dbReference type="SAM" id="Phobius"/>
    </source>
</evidence>
<dbReference type="EMBL" id="BLAF01000015">
    <property type="protein sequence ID" value="GES20262.1"/>
    <property type="molecule type" value="Genomic_DNA"/>
</dbReference>
<dbReference type="Proteomes" id="UP000377595">
    <property type="component" value="Unassembled WGS sequence"/>
</dbReference>
<feature type="transmembrane region" description="Helical" evidence="1">
    <location>
        <begin position="117"/>
        <end position="136"/>
    </location>
</feature>
<evidence type="ECO:0000313" key="2">
    <source>
        <dbReference type="EMBL" id="GES20262.1"/>
    </source>
</evidence>
<feature type="transmembrane region" description="Helical" evidence="1">
    <location>
        <begin position="178"/>
        <end position="198"/>
    </location>
</feature>
<feature type="transmembrane region" description="Helical" evidence="1">
    <location>
        <begin position="52"/>
        <end position="72"/>
    </location>
</feature>
<keyword evidence="1" id="KW-0812">Transmembrane</keyword>
<keyword evidence="1" id="KW-0472">Membrane</keyword>
<keyword evidence="1" id="KW-1133">Transmembrane helix</keyword>
<reference evidence="2 3" key="1">
    <citation type="submission" date="2019-10" db="EMBL/GenBank/DDBJ databases">
        <title>Whole genome shotgun sequence of Acrocarpospora pleiomorpha NBRC 16267.</title>
        <authorList>
            <person name="Ichikawa N."/>
            <person name="Kimura A."/>
            <person name="Kitahashi Y."/>
            <person name="Komaki H."/>
            <person name="Oguchi A."/>
        </authorList>
    </citation>
    <scope>NUCLEOTIDE SEQUENCE [LARGE SCALE GENOMIC DNA]</scope>
    <source>
        <strain evidence="2 3">NBRC 16267</strain>
    </source>
</reference>
<name>A0A5M3XHP0_9ACTN</name>
<protein>
    <submittedName>
        <fullName evidence="2">Uncharacterized protein</fullName>
    </submittedName>
</protein>
<gene>
    <name evidence="2" type="ORF">Aple_031580</name>
</gene>
<organism evidence="2 3">
    <name type="scientific">Acrocarpospora pleiomorpha</name>
    <dbReference type="NCBI Taxonomy" id="90975"/>
    <lineage>
        <taxon>Bacteria</taxon>
        <taxon>Bacillati</taxon>
        <taxon>Actinomycetota</taxon>
        <taxon>Actinomycetes</taxon>
        <taxon>Streptosporangiales</taxon>
        <taxon>Streptosporangiaceae</taxon>
        <taxon>Acrocarpospora</taxon>
    </lineage>
</organism>
<dbReference type="AlphaFoldDB" id="A0A5M3XHP0"/>
<keyword evidence="3" id="KW-1185">Reference proteome</keyword>
<feature type="transmembrane region" description="Helical" evidence="1">
    <location>
        <begin position="148"/>
        <end position="172"/>
    </location>
</feature>
<sequence>MSVTKYRYAVLGLLLAGGYFALKVTILARDYVTWHETPAWTIDVDPLDSALVSFSWDAGAGLLIVWALWQVARGPAKTVPKLSTPFLSGGADGLRRALYWLAGIQLAFIIVNDTPLSIIGFILEIIVTAVVVVLFHRVLTRTSAVLRWIATIFGTIGVVSKATLFLSFWFSSLSLVELAMLGDAAYLGPAVWLIMILIAQHRDGRWTGSALWPGWLSLVAANLQPLVLFGPDVLYQQVIASGLAVQLLGVLSDTNVFAPLWAVRSAHQLADGAVTGAEAYQGGPDGVDVVDGQDGGEEEGVVAGGDDAGGLGFEGGDAVVDEERLGDGAPVVRGAGEE</sequence>
<accession>A0A5M3XHP0</accession>
<evidence type="ECO:0000313" key="3">
    <source>
        <dbReference type="Proteomes" id="UP000377595"/>
    </source>
</evidence>
<proteinExistence type="predicted"/>